<sequence length="223" mass="25095">MAQIKNLNSLWKGFPFFIASLLFATYFVLSYLVPSPPSDTAQLHSWITEWKTFLQIADEILIFATLSLLPSIYTLANPIKENQPPLVLFASGLLFLLVVPMFVLVDLLLGRLVYPVNVYPLAIDTIVFILSLIAGTMHMISLVLALAILLFSISFRKKTWGSLVLVIGIFVFGFQITASYPWLVSPGVLLLCQLSFPIWLLSIGFYFAKNENRFPKKDQTELS</sequence>
<evidence type="ECO:0000313" key="3">
    <source>
        <dbReference type="Proteomes" id="UP000012227"/>
    </source>
</evidence>
<dbReference type="AlphaFoldDB" id="N1W8V9"/>
<comment type="caution">
    <text evidence="2">The sequence shown here is derived from an EMBL/GenBank/DDBJ whole genome shotgun (WGS) entry which is preliminary data.</text>
</comment>
<feature type="transmembrane region" description="Helical" evidence="1">
    <location>
        <begin position="12"/>
        <end position="33"/>
    </location>
</feature>
<feature type="transmembrane region" description="Helical" evidence="1">
    <location>
        <begin position="188"/>
        <end position="208"/>
    </location>
</feature>
<feature type="transmembrane region" description="Helical" evidence="1">
    <location>
        <begin position="53"/>
        <end position="75"/>
    </location>
</feature>
<feature type="transmembrane region" description="Helical" evidence="1">
    <location>
        <begin position="87"/>
        <end position="114"/>
    </location>
</feature>
<evidence type="ECO:0000256" key="1">
    <source>
        <dbReference type="SAM" id="Phobius"/>
    </source>
</evidence>
<organism evidence="2 3">
    <name type="scientific">Leptospira vanthielii serovar Holland str. Waz Holland = ATCC 700522</name>
    <dbReference type="NCBI Taxonomy" id="1218591"/>
    <lineage>
        <taxon>Bacteria</taxon>
        <taxon>Pseudomonadati</taxon>
        <taxon>Spirochaetota</taxon>
        <taxon>Spirochaetia</taxon>
        <taxon>Leptospirales</taxon>
        <taxon>Leptospiraceae</taxon>
        <taxon>Leptospira</taxon>
    </lineage>
</organism>
<evidence type="ECO:0008006" key="4">
    <source>
        <dbReference type="Google" id="ProtNLM"/>
    </source>
</evidence>
<keyword evidence="1" id="KW-1133">Transmembrane helix</keyword>
<reference evidence="2 3" key="1">
    <citation type="submission" date="2013-03" db="EMBL/GenBank/DDBJ databases">
        <authorList>
            <person name="Harkins D.M."/>
            <person name="Durkin A.S."/>
            <person name="Brinkac L.M."/>
            <person name="Haft D.H."/>
            <person name="Selengut J.D."/>
            <person name="Sanka R."/>
            <person name="DePew J."/>
            <person name="Purushe J."/>
            <person name="Galloway R.L."/>
            <person name="Vinetz J.M."/>
            <person name="Sutton G.G."/>
            <person name="Nierman W.C."/>
            <person name="Fouts D.E."/>
        </authorList>
    </citation>
    <scope>NUCLEOTIDE SEQUENCE [LARGE SCALE GENOMIC DNA]</scope>
    <source>
        <strain evidence="2 3">Waz Holland</strain>
    </source>
</reference>
<proteinExistence type="predicted"/>
<dbReference type="Proteomes" id="UP000012227">
    <property type="component" value="Unassembled WGS sequence"/>
</dbReference>
<accession>N1W8V9</accession>
<gene>
    <name evidence="2" type="ORF">LEP1GSC199_2503</name>
</gene>
<evidence type="ECO:0000313" key="2">
    <source>
        <dbReference type="EMBL" id="EMY69885.1"/>
    </source>
</evidence>
<keyword evidence="1" id="KW-0812">Transmembrane</keyword>
<dbReference type="STRING" id="1218591.LEP1GSC199_2503"/>
<dbReference type="EMBL" id="AOGY02000042">
    <property type="protein sequence ID" value="EMY69885.1"/>
    <property type="molecule type" value="Genomic_DNA"/>
</dbReference>
<feature type="transmembrane region" description="Helical" evidence="1">
    <location>
        <begin position="126"/>
        <end position="151"/>
    </location>
</feature>
<keyword evidence="1" id="KW-0472">Membrane</keyword>
<name>N1W8V9_9LEPT</name>
<feature type="transmembrane region" description="Helical" evidence="1">
    <location>
        <begin position="163"/>
        <end position="182"/>
    </location>
</feature>
<protein>
    <recommendedName>
        <fullName evidence="4">DUF4386 domain-containing protein</fullName>
    </recommendedName>
</protein>
<dbReference type="RefSeq" id="WP_002981256.1">
    <property type="nucleotide sequence ID" value="NZ_AOGY02000042.1"/>
</dbReference>